<evidence type="ECO:0000313" key="2">
    <source>
        <dbReference type="EMBL" id="MDR6779343.1"/>
    </source>
</evidence>
<proteinExistence type="predicted"/>
<reference evidence="2 3" key="1">
    <citation type="submission" date="2023-07" db="EMBL/GenBank/DDBJ databases">
        <title>Sorghum-associated microbial communities from plants grown in Nebraska, USA.</title>
        <authorList>
            <person name="Schachtman D."/>
        </authorList>
    </citation>
    <scope>NUCLEOTIDE SEQUENCE [LARGE SCALE GENOMIC DNA]</scope>
    <source>
        <strain evidence="2 3">BE143</strain>
    </source>
</reference>
<keyword evidence="3" id="KW-1185">Reference proteome</keyword>
<feature type="coiled-coil region" evidence="1">
    <location>
        <begin position="140"/>
        <end position="167"/>
    </location>
</feature>
<dbReference type="EMBL" id="JAVDUG010000004">
    <property type="protein sequence ID" value="MDR6779343.1"/>
    <property type="molecule type" value="Genomic_DNA"/>
</dbReference>
<evidence type="ECO:0000313" key="3">
    <source>
        <dbReference type="Proteomes" id="UP001266807"/>
    </source>
</evidence>
<keyword evidence="1" id="KW-0175">Coiled coil</keyword>
<dbReference type="RefSeq" id="WP_068940892.1">
    <property type="nucleotide sequence ID" value="NZ_JAVDUG010000004.1"/>
</dbReference>
<organism evidence="2 3">
    <name type="scientific">Paenibacillus peoriae</name>
    <dbReference type="NCBI Taxonomy" id="59893"/>
    <lineage>
        <taxon>Bacteria</taxon>
        <taxon>Bacillati</taxon>
        <taxon>Bacillota</taxon>
        <taxon>Bacilli</taxon>
        <taxon>Bacillales</taxon>
        <taxon>Paenibacillaceae</taxon>
        <taxon>Paenibacillus</taxon>
    </lineage>
</organism>
<gene>
    <name evidence="2" type="ORF">J2W98_003623</name>
</gene>
<accession>A0ABU1QID9</accession>
<name>A0ABU1QID9_9BACL</name>
<sequence>MVIDRLQAFLGLPHQIKESIRIYSPTVDEIGEIGYLNYLVNLALVGFDKEKILVGLFGLDNDSFSKIKNESDYDVLIEVPSIRNEICKALSFFVKGHVSFNIETSCFLLDGKEFINKNNYREVDLIIKELNVSSDSQEKIEAANSTAEEFYKKMQMYEAQIKNNNSENQLEFKDILSILCNFEGNGINIFNVGSLTVYQIYEHFERVNKKENYNRLLPVWSNEKTLPEDNSIPEWMEKTKL</sequence>
<evidence type="ECO:0000256" key="1">
    <source>
        <dbReference type="SAM" id="Coils"/>
    </source>
</evidence>
<comment type="caution">
    <text evidence="2">The sequence shown here is derived from an EMBL/GenBank/DDBJ whole genome shotgun (WGS) entry which is preliminary data.</text>
</comment>
<protein>
    <recommendedName>
        <fullName evidence="4">Nucleotidyltransferase</fullName>
    </recommendedName>
</protein>
<dbReference type="Proteomes" id="UP001266807">
    <property type="component" value="Unassembled WGS sequence"/>
</dbReference>
<evidence type="ECO:0008006" key="4">
    <source>
        <dbReference type="Google" id="ProtNLM"/>
    </source>
</evidence>